<dbReference type="SMART" id="SM00562">
    <property type="entry name" value="NDK"/>
    <property type="match status" value="1"/>
</dbReference>
<proteinExistence type="inferred from homology"/>
<dbReference type="GO" id="GO:0004550">
    <property type="term" value="F:nucleoside diphosphate kinase activity"/>
    <property type="evidence" value="ECO:0007669"/>
    <property type="project" value="InterPro"/>
</dbReference>
<dbReference type="Pfam" id="PF00334">
    <property type="entry name" value="NDK"/>
    <property type="match status" value="1"/>
</dbReference>
<dbReference type="EMBL" id="BAUP01000085">
    <property type="protein sequence ID" value="GAJ46340.1"/>
    <property type="molecule type" value="Genomic_DNA"/>
</dbReference>
<dbReference type="GO" id="GO:0006228">
    <property type="term" value="P:UTP biosynthetic process"/>
    <property type="evidence" value="ECO:0007669"/>
    <property type="project" value="InterPro"/>
</dbReference>
<name>A0A023DZ74_9PROT</name>
<evidence type="ECO:0000256" key="1">
    <source>
        <dbReference type="ARBA" id="ARBA00008142"/>
    </source>
</evidence>
<feature type="binding site" evidence="8">
    <location>
        <position position="55"/>
    </location>
    <ligand>
        <name>ATP</name>
        <dbReference type="ChEBI" id="CHEBI:30616"/>
    </ligand>
</feature>
<keyword evidence="12" id="KW-1185">Reference proteome</keyword>
<evidence type="ECO:0000313" key="11">
    <source>
        <dbReference type="EMBL" id="GAJ46340.1"/>
    </source>
</evidence>
<keyword evidence="3" id="KW-0808">Transferase</keyword>
<feature type="domain" description="Nucleoside diphosphate kinase-like" evidence="10">
    <location>
        <begin position="1"/>
        <end position="139"/>
    </location>
</feature>
<dbReference type="Proteomes" id="UP000024842">
    <property type="component" value="Unassembled WGS sequence"/>
</dbReference>
<keyword evidence="6" id="KW-0067">ATP-binding</keyword>
<dbReference type="InterPro" id="IPR036850">
    <property type="entry name" value="NDK-like_dom_sf"/>
</dbReference>
<dbReference type="PROSITE" id="PS51374">
    <property type="entry name" value="NDPK_LIKE"/>
    <property type="match status" value="1"/>
</dbReference>
<dbReference type="AlphaFoldDB" id="A0A023DZ74"/>
<keyword evidence="4" id="KW-0547">Nucleotide-binding</keyword>
<evidence type="ECO:0000256" key="7">
    <source>
        <dbReference type="ARBA" id="ARBA00023080"/>
    </source>
</evidence>
<reference evidence="11 12" key="1">
    <citation type="journal article" date="2014" name="FEMS Microbiol. Lett.">
        <title>Draft genome sequences of three Holospora species (Holospora obtusa, Holospora undulata, and Holospora elegans), endonuclear symbiotic bacteria of the ciliate Paramecium caudatum.</title>
        <authorList>
            <person name="Dohra H."/>
            <person name="Tanaka K."/>
            <person name="Suzuki T."/>
            <person name="Fujishima M."/>
            <person name="Suzuki H."/>
        </authorList>
    </citation>
    <scope>NUCLEOTIDE SEQUENCE [LARGE SCALE GENOMIC DNA]</scope>
    <source>
        <strain evidence="11 12">E1</strain>
    </source>
</reference>
<feature type="binding site" evidence="8">
    <location>
        <position position="113"/>
    </location>
    <ligand>
        <name>ATP</name>
        <dbReference type="ChEBI" id="CHEBI:30616"/>
    </ligand>
</feature>
<comment type="caution">
    <text evidence="11">The sequence shown here is derived from an EMBL/GenBank/DDBJ whole genome shotgun (WGS) entry which is preliminary data.</text>
</comment>
<accession>A0A023DZ74</accession>
<gene>
    <name evidence="11" type="ORF">HE1_00672</name>
</gene>
<dbReference type="OrthoDB" id="9801161at2"/>
<dbReference type="InterPro" id="IPR001564">
    <property type="entry name" value="Nucleoside_diP_kinase"/>
</dbReference>
<evidence type="ECO:0000256" key="8">
    <source>
        <dbReference type="PROSITE-ProRule" id="PRU00706"/>
    </source>
</evidence>
<feature type="active site" description="Pros-phosphohistidine intermediate" evidence="8">
    <location>
        <position position="116"/>
    </location>
</feature>
<comment type="similarity">
    <text evidence="1 8 9">Belongs to the NDK family.</text>
</comment>
<dbReference type="GO" id="GO:0006183">
    <property type="term" value="P:GTP biosynthetic process"/>
    <property type="evidence" value="ECO:0007669"/>
    <property type="project" value="InterPro"/>
</dbReference>
<dbReference type="PRINTS" id="PR01243">
    <property type="entry name" value="NUCDPKINASE"/>
</dbReference>
<dbReference type="PANTHER" id="PTHR46161">
    <property type="entry name" value="NUCLEOSIDE DIPHOSPHATE KINASE"/>
    <property type="match status" value="1"/>
</dbReference>
<keyword evidence="2" id="KW-0597">Phosphoprotein</keyword>
<evidence type="ECO:0000256" key="6">
    <source>
        <dbReference type="ARBA" id="ARBA00022840"/>
    </source>
</evidence>
<dbReference type="PANTHER" id="PTHR46161:SF3">
    <property type="entry name" value="NUCLEOSIDE DIPHOSPHATE KINASE DDB_G0292928-RELATED"/>
    <property type="match status" value="1"/>
</dbReference>
<feature type="binding site" evidence="8">
    <location>
        <position position="92"/>
    </location>
    <ligand>
        <name>ATP</name>
        <dbReference type="ChEBI" id="CHEBI:30616"/>
    </ligand>
</feature>
<feature type="binding site" evidence="8">
    <location>
        <position position="9"/>
    </location>
    <ligand>
        <name>ATP</name>
        <dbReference type="ChEBI" id="CHEBI:30616"/>
    </ligand>
</feature>
<protein>
    <submittedName>
        <fullName evidence="11">Nucleoside diphosphate kinase</fullName>
    </submittedName>
</protein>
<evidence type="ECO:0000256" key="4">
    <source>
        <dbReference type="ARBA" id="ARBA00022741"/>
    </source>
</evidence>
<feature type="binding site" evidence="8">
    <location>
        <position position="86"/>
    </location>
    <ligand>
        <name>ATP</name>
        <dbReference type="ChEBI" id="CHEBI:30616"/>
    </ligand>
</feature>
<organism evidence="11 12">
    <name type="scientific">Holospora elegans E1</name>
    <dbReference type="NCBI Taxonomy" id="1427503"/>
    <lineage>
        <taxon>Bacteria</taxon>
        <taxon>Pseudomonadati</taxon>
        <taxon>Pseudomonadota</taxon>
        <taxon>Alphaproteobacteria</taxon>
        <taxon>Holosporales</taxon>
        <taxon>Holosporaceae</taxon>
        <taxon>Holospora</taxon>
    </lineage>
</organism>
<evidence type="ECO:0000256" key="5">
    <source>
        <dbReference type="ARBA" id="ARBA00022777"/>
    </source>
</evidence>
<keyword evidence="7" id="KW-0546">Nucleotide metabolism</keyword>
<dbReference type="GO" id="GO:0005524">
    <property type="term" value="F:ATP binding"/>
    <property type="evidence" value="ECO:0007669"/>
    <property type="project" value="UniProtKB-KW"/>
</dbReference>
<evidence type="ECO:0000256" key="2">
    <source>
        <dbReference type="ARBA" id="ARBA00022553"/>
    </source>
</evidence>
<evidence type="ECO:0000256" key="9">
    <source>
        <dbReference type="RuleBase" id="RU004011"/>
    </source>
</evidence>
<keyword evidence="5 11" id="KW-0418">Kinase</keyword>
<evidence type="ECO:0000256" key="3">
    <source>
        <dbReference type="ARBA" id="ARBA00022679"/>
    </source>
</evidence>
<dbReference type="InterPro" id="IPR034907">
    <property type="entry name" value="NDK-like_dom"/>
</dbReference>
<dbReference type="GO" id="GO:0006241">
    <property type="term" value="P:CTP biosynthetic process"/>
    <property type="evidence" value="ECO:0007669"/>
    <property type="project" value="InterPro"/>
</dbReference>
<dbReference type="STRING" id="1427503.HE1_00672"/>
<dbReference type="SUPFAM" id="SSF54919">
    <property type="entry name" value="Nucleoside diphosphate kinase, NDK"/>
    <property type="match status" value="1"/>
</dbReference>
<sequence>MNLTFSLIKPSAMNHCEEILMAIKTGGFSILAMKSQNLTLSQVKKFYKEHAERSFFEPMCERLTLGPVLLMALYEQNGKDTPLQFRALLGATNPKDAAPGTLRKRFGIDLDFNAIHGSDSDISAIRELSFFFSGMETGLILSNSHELELLY</sequence>
<feature type="binding site" evidence="8">
    <location>
        <position position="103"/>
    </location>
    <ligand>
        <name>ATP</name>
        <dbReference type="ChEBI" id="CHEBI:30616"/>
    </ligand>
</feature>
<evidence type="ECO:0000259" key="10">
    <source>
        <dbReference type="SMART" id="SM00562"/>
    </source>
</evidence>
<evidence type="ECO:0000313" key="12">
    <source>
        <dbReference type="Proteomes" id="UP000024842"/>
    </source>
</evidence>
<dbReference type="Gene3D" id="3.30.70.141">
    <property type="entry name" value="Nucleoside diphosphate kinase-like domain"/>
    <property type="match status" value="1"/>
</dbReference>